<dbReference type="SUPFAM" id="SSF49764">
    <property type="entry name" value="HSP20-like chaperones"/>
    <property type="match status" value="1"/>
</dbReference>
<dbReference type="PANTHER" id="PTHR11527">
    <property type="entry name" value="HEAT-SHOCK PROTEIN 20 FAMILY MEMBER"/>
    <property type="match status" value="1"/>
</dbReference>
<dbReference type="PROSITE" id="PS01031">
    <property type="entry name" value="SHSP"/>
    <property type="match status" value="1"/>
</dbReference>
<evidence type="ECO:0000313" key="6">
    <source>
        <dbReference type="EMBL" id="RUP15925.1"/>
    </source>
</evidence>
<keyword evidence="7" id="KW-1185">Reference proteome</keyword>
<sequence>MWWMDVKGVSGFNHVQVQCAATPMFRIRRMVTCPLHHPINQPYPPRTTILHAFRLTYKPTPGPIFIPYKHPQHPQHLQTNQLHNPHLNYPYEPLNMSLVSHDPEFFRLEDNLNRIFNDVFQGLSINPRPTTLARGSAPGTTGSWVPTVDVTETDKEYVVHTELPGVPKENVKIDLRDNRLVISGEHEQQKECKEGSARIRERRFGSFSRTIPLPRNVKADEVQAKFDQGVLEVHLPKSEHNEGKSITVQ</sequence>
<dbReference type="Proteomes" id="UP000268093">
    <property type="component" value="Unassembled WGS sequence"/>
</dbReference>
<dbReference type="CDD" id="cd06464">
    <property type="entry name" value="ACD_sHsps-like"/>
    <property type="match status" value="1"/>
</dbReference>
<dbReference type="InterPro" id="IPR007052">
    <property type="entry name" value="CS_dom"/>
</dbReference>
<dbReference type="OrthoDB" id="1431247at2759"/>
<comment type="similarity">
    <text evidence="2 3">Belongs to the small heat shock protein (HSP20) family.</text>
</comment>
<dbReference type="EMBL" id="RBNI01015325">
    <property type="protein sequence ID" value="RUP15925.1"/>
    <property type="molecule type" value="Genomic_DNA"/>
</dbReference>
<proteinExistence type="inferred from homology"/>
<dbReference type="InterPro" id="IPR031107">
    <property type="entry name" value="Small_HSP"/>
</dbReference>
<dbReference type="AlphaFoldDB" id="A0A433B9S5"/>
<feature type="domain" description="SHSP" evidence="4">
    <location>
        <begin position="139"/>
        <end position="249"/>
    </location>
</feature>
<evidence type="ECO:0000256" key="3">
    <source>
        <dbReference type="RuleBase" id="RU003616"/>
    </source>
</evidence>
<dbReference type="Gene3D" id="2.60.40.790">
    <property type="match status" value="1"/>
</dbReference>
<dbReference type="PROSITE" id="PS51203">
    <property type="entry name" value="CS"/>
    <property type="match status" value="1"/>
</dbReference>
<keyword evidence="1" id="KW-0346">Stress response</keyword>
<evidence type="ECO:0000313" key="7">
    <source>
        <dbReference type="Proteomes" id="UP000268093"/>
    </source>
</evidence>
<evidence type="ECO:0000256" key="1">
    <source>
        <dbReference type="ARBA" id="ARBA00023016"/>
    </source>
</evidence>
<dbReference type="InterPro" id="IPR002068">
    <property type="entry name" value="A-crystallin/Hsp20_dom"/>
</dbReference>
<name>A0A433B9S5_9FUNG</name>
<accession>A0A433B9S5</accession>
<evidence type="ECO:0000259" key="5">
    <source>
        <dbReference type="PROSITE" id="PS51203"/>
    </source>
</evidence>
<dbReference type="InterPro" id="IPR008978">
    <property type="entry name" value="HSP20-like_chaperone"/>
</dbReference>
<feature type="domain" description="CS" evidence="5">
    <location>
        <begin position="143"/>
        <end position="247"/>
    </location>
</feature>
<evidence type="ECO:0000256" key="2">
    <source>
        <dbReference type="PROSITE-ProRule" id="PRU00285"/>
    </source>
</evidence>
<comment type="caution">
    <text evidence="6">The sequence shown here is derived from an EMBL/GenBank/DDBJ whole genome shotgun (WGS) entry which is preliminary data.</text>
</comment>
<organism evidence="6 7">
    <name type="scientific">Jimgerdemannia flammicorona</name>
    <dbReference type="NCBI Taxonomy" id="994334"/>
    <lineage>
        <taxon>Eukaryota</taxon>
        <taxon>Fungi</taxon>
        <taxon>Fungi incertae sedis</taxon>
        <taxon>Mucoromycota</taxon>
        <taxon>Mucoromycotina</taxon>
        <taxon>Endogonomycetes</taxon>
        <taxon>Endogonales</taxon>
        <taxon>Endogonaceae</taxon>
        <taxon>Jimgerdemannia</taxon>
    </lineage>
</organism>
<protein>
    <submittedName>
        <fullName evidence="6">HSP20-like chaperone</fullName>
    </submittedName>
</protein>
<evidence type="ECO:0000259" key="4">
    <source>
        <dbReference type="PROSITE" id="PS01031"/>
    </source>
</evidence>
<reference evidence="6 7" key="1">
    <citation type="journal article" date="2018" name="New Phytol.">
        <title>Phylogenomics of Endogonaceae and evolution of mycorrhizas within Mucoromycota.</title>
        <authorList>
            <person name="Chang Y."/>
            <person name="Desiro A."/>
            <person name="Na H."/>
            <person name="Sandor L."/>
            <person name="Lipzen A."/>
            <person name="Clum A."/>
            <person name="Barry K."/>
            <person name="Grigoriev I.V."/>
            <person name="Martin F.M."/>
            <person name="Stajich J.E."/>
            <person name="Smith M.E."/>
            <person name="Bonito G."/>
            <person name="Spatafora J.W."/>
        </authorList>
    </citation>
    <scope>NUCLEOTIDE SEQUENCE [LARGE SCALE GENOMIC DNA]</scope>
    <source>
        <strain evidence="6 7">GMNB39</strain>
    </source>
</reference>
<dbReference type="Pfam" id="PF00011">
    <property type="entry name" value="HSP20"/>
    <property type="match status" value="1"/>
</dbReference>
<gene>
    <name evidence="6" type="ORF">BC936DRAFT_139565</name>
</gene>